<organism evidence="2 3">
    <name type="scientific">Pseudomicrostroma glucosiphilum</name>
    <dbReference type="NCBI Taxonomy" id="1684307"/>
    <lineage>
        <taxon>Eukaryota</taxon>
        <taxon>Fungi</taxon>
        <taxon>Dikarya</taxon>
        <taxon>Basidiomycota</taxon>
        <taxon>Ustilaginomycotina</taxon>
        <taxon>Exobasidiomycetes</taxon>
        <taxon>Microstromatales</taxon>
        <taxon>Microstromatales incertae sedis</taxon>
        <taxon>Pseudomicrostroma</taxon>
    </lineage>
</organism>
<reference evidence="2 3" key="1">
    <citation type="journal article" date="2018" name="Mol. Biol. Evol.">
        <title>Broad Genomic Sampling Reveals a Smut Pathogenic Ancestry of the Fungal Clade Ustilaginomycotina.</title>
        <authorList>
            <person name="Kijpornyongpan T."/>
            <person name="Mondo S.J."/>
            <person name="Barry K."/>
            <person name="Sandor L."/>
            <person name="Lee J."/>
            <person name="Lipzen A."/>
            <person name="Pangilinan J."/>
            <person name="LaButti K."/>
            <person name="Hainaut M."/>
            <person name="Henrissat B."/>
            <person name="Grigoriev I.V."/>
            <person name="Spatafora J.W."/>
            <person name="Aime M.C."/>
        </authorList>
    </citation>
    <scope>NUCLEOTIDE SEQUENCE [LARGE SCALE GENOMIC DNA]</scope>
    <source>
        <strain evidence="2 3">MCA 4718</strain>
    </source>
</reference>
<name>A0A316UCI5_9BASI</name>
<evidence type="ECO:0000256" key="1">
    <source>
        <dbReference type="SAM" id="MobiDB-lite"/>
    </source>
</evidence>
<dbReference type="Proteomes" id="UP000245942">
    <property type="component" value="Unassembled WGS sequence"/>
</dbReference>
<dbReference type="EMBL" id="KZ819322">
    <property type="protein sequence ID" value="PWN22899.1"/>
    <property type="molecule type" value="Genomic_DNA"/>
</dbReference>
<feature type="compositionally biased region" description="Low complexity" evidence="1">
    <location>
        <begin position="35"/>
        <end position="81"/>
    </location>
</feature>
<evidence type="ECO:0000313" key="2">
    <source>
        <dbReference type="EMBL" id="PWN22899.1"/>
    </source>
</evidence>
<proteinExistence type="predicted"/>
<feature type="compositionally biased region" description="Polar residues" evidence="1">
    <location>
        <begin position="1"/>
        <end position="12"/>
    </location>
</feature>
<gene>
    <name evidence="2" type="ORF">BCV69DRAFT_280506</name>
</gene>
<feature type="region of interest" description="Disordered" evidence="1">
    <location>
        <begin position="1"/>
        <end position="102"/>
    </location>
</feature>
<dbReference type="GeneID" id="37013368"/>
<accession>A0A316UCI5</accession>
<dbReference type="AlphaFoldDB" id="A0A316UCI5"/>
<evidence type="ECO:0000313" key="3">
    <source>
        <dbReference type="Proteomes" id="UP000245942"/>
    </source>
</evidence>
<dbReference type="RefSeq" id="XP_025350059.1">
    <property type="nucleotide sequence ID" value="XM_025491634.1"/>
</dbReference>
<sequence length="102" mass="10176">MQVTPLVRSTQGAFRRTSILSFGPRSALRAPPAPTSASASSTSNNTTTSNAPSHQAPGANTGAGAGATQSGAGTTNAAQGSPFELGYSSAHGKGRHLHEDVE</sequence>
<keyword evidence="3" id="KW-1185">Reference proteome</keyword>
<protein>
    <submittedName>
        <fullName evidence="2">Uncharacterized protein</fullName>
    </submittedName>
</protein>